<feature type="region of interest" description="Disordered" evidence="2">
    <location>
        <begin position="295"/>
        <end position="317"/>
    </location>
</feature>
<feature type="compositionally biased region" description="Low complexity" evidence="2">
    <location>
        <begin position="1192"/>
        <end position="1202"/>
    </location>
</feature>
<dbReference type="Pfam" id="PF22669">
    <property type="entry name" value="Exo_endo_phos2"/>
    <property type="match status" value="2"/>
</dbReference>
<feature type="region of interest" description="Disordered" evidence="2">
    <location>
        <begin position="76"/>
        <end position="98"/>
    </location>
</feature>
<feature type="compositionally biased region" description="Polar residues" evidence="2">
    <location>
        <begin position="306"/>
        <end position="317"/>
    </location>
</feature>
<reference evidence="4" key="1">
    <citation type="submission" date="2021-02" db="EMBL/GenBank/DDBJ databases">
        <authorList>
            <person name="Dougan E. K."/>
            <person name="Rhodes N."/>
            <person name="Thang M."/>
            <person name="Chan C."/>
        </authorList>
    </citation>
    <scope>NUCLEOTIDE SEQUENCE</scope>
</reference>
<evidence type="ECO:0000313" key="4">
    <source>
        <dbReference type="EMBL" id="CAE7542760.1"/>
    </source>
</evidence>
<comment type="caution">
    <text evidence="4">The sequence shown here is derived from an EMBL/GenBank/DDBJ whole genome shotgun (WGS) entry which is preliminary data.</text>
</comment>
<dbReference type="InterPro" id="IPR013087">
    <property type="entry name" value="Znf_C2H2_type"/>
</dbReference>
<dbReference type="Proteomes" id="UP000601435">
    <property type="component" value="Unassembled WGS sequence"/>
</dbReference>
<dbReference type="PROSITE" id="PS50157">
    <property type="entry name" value="ZINC_FINGER_C2H2_2"/>
    <property type="match status" value="1"/>
</dbReference>
<dbReference type="Gene3D" id="3.60.10.10">
    <property type="entry name" value="Endonuclease/exonuclease/phosphatase"/>
    <property type="match status" value="1"/>
</dbReference>
<dbReference type="AlphaFoldDB" id="A0A812TXY4"/>
<organism evidence="4 5">
    <name type="scientific">Symbiodinium necroappetens</name>
    <dbReference type="NCBI Taxonomy" id="1628268"/>
    <lineage>
        <taxon>Eukaryota</taxon>
        <taxon>Sar</taxon>
        <taxon>Alveolata</taxon>
        <taxon>Dinophyceae</taxon>
        <taxon>Suessiales</taxon>
        <taxon>Symbiodiniaceae</taxon>
        <taxon>Symbiodinium</taxon>
    </lineage>
</organism>
<feature type="non-terminal residue" evidence="4">
    <location>
        <position position="1"/>
    </location>
</feature>
<dbReference type="SMART" id="SM00355">
    <property type="entry name" value="ZnF_C2H2"/>
    <property type="match status" value="4"/>
</dbReference>
<dbReference type="InterPro" id="IPR036691">
    <property type="entry name" value="Endo/exonu/phosph_ase_sf"/>
</dbReference>
<feature type="compositionally biased region" description="Basic and acidic residues" evidence="2">
    <location>
        <begin position="928"/>
        <end position="942"/>
    </location>
</feature>
<gene>
    <name evidence="4" type="primary">Inppl1</name>
    <name evidence="4" type="ORF">SNEC2469_LOCUS15624</name>
</gene>
<dbReference type="InterPro" id="IPR000300">
    <property type="entry name" value="IPPc"/>
</dbReference>
<name>A0A812TXY4_9DINO</name>
<protein>
    <submittedName>
        <fullName evidence="4">Inppl1 protein</fullName>
    </submittedName>
</protein>
<dbReference type="SMART" id="SM00128">
    <property type="entry name" value="IPPc"/>
    <property type="match status" value="1"/>
</dbReference>
<keyword evidence="1" id="KW-0863">Zinc-finger</keyword>
<proteinExistence type="predicted"/>
<keyword evidence="1" id="KW-0862">Zinc</keyword>
<accession>A0A812TXY4</accession>
<evidence type="ECO:0000256" key="2">
    <source>
        <dbReference type="SAM" id="MobiDB-lite"/>
    </source>
</evidence>
<dbReference type="OrthoDB" id="410499at2759"/>
<dbReference type="PROSITE" id="PS00028">
    <property type="entry name" value="ZINC_FINGER_C2H2_1"/>
    <property type="match status" value="1"/>
</dbReference>
<sequence length="1267" mass="140499">MTVASVPTDVDVVPEDVNVLVPKEDAPGPQPWQSMKILCFTWNMGDAKPEEEELEHWLPKKGGDYDLVAVGVQECSYDPGSSPSRNPKRRKSLKGSGKVQLPMLSGAVEEAWHTLGSSPRSSDKSPERRVRDVREEAFNFHWDDILAERLGDGFTRVQQVVLMSMRLLVFARTEYCDGTFEWCGGPLVHSVQQTYSATGLMAGTVGNKGGLVVTLQFGPTRLCFVSCHLAAHLSAGEKRNSDCREILQETWPVCHPDLDLSCEFDHCFWFGDLNYRLDLAMSDLRDLPTVALGKAKPTSGKEIPTGPSTLSAPSNPSRPDHFTAILDMVEAELYDELMRHDQLRLYRQAGKAFVGFQEGNPSFPPTFKVERASGTKHQEERTPSYCDRILWKSLDSLEGCVTQQTLASPAEVTTSDHKPVFARFKVEAPASLGQLFQKQLSPDKFPAVQVTHLKARGVPSGQGAKFRVLFIVTPLELNTARYESAVRQMREPTWRADELPVLRPAATCQDELNSCSVILVLYNKNVRLGSVGLRFPGYDSSHTLSGQRFHLDFDKPIVNRKSKDVAIVPYAHITTCPAPFLDFPVLAHPLLQTPKETRCPLCNEELVEVLLTNRRDASFDPKDVLGLNYEVPWTYFGDDTIRRAAGQLLGYRCQMEGCEKRDVAFNTLKKLEEHLWHSHWRQLCNVCLHHRPAFVCEQRAYASNDMERHFREGDAAFMSTEHPTSSAASVPPHPKCEFCGQRFFNDESLLAHMQMKHGVCNLCDSMGWKNEYYLNPKCLSRHYQECHYVCAHPDCATGGYRQIAFADEKGLEDHYIRVHKQTFVQEKGKNKLEINWFQDSSRHRGKGSGRGSLEDVDPVHFRWPWRDGNFKRYPRRDIIPLAIKGSEAGGWRAKDPEGGGDVEQNGSGDLESEQVEVPLQPGTAPEDATAKRGAEKKEPEKKEQALLPAMEALGIECAVASDGPRSGAPSCLSALWGALCAILTEDDQEDRDTVLLPVVQRLNAAEVENLESMRIHLHDCPGDPGAAEHSIDWAPLERLLSLRPLLFRLLRDKTNQTKANNSSGSNRRLIGPRQGPAADHEQDEAKAWREWKVAAQAVILAMESKAQQRVLRYVALCVQRRTALDNRDAGVPDWEDEENLQQDFPSLGEAPVQNSGAEVSSLARHARGWSDIAAGQAREVSAQVEQFPALGGAAGPATATVASWGPGQKTPAPSPAQAAGRPGENGHQGPNAADRVRGKNLLDTGAEAFPSLGGSSVPVAENVKWGV</sequence>
<evidence type="ECO:0000313" key="5">
    <source>
        <dbReference type="Proteomes" id="UP000601435"/>
    </source>
</evidence>
<dbReference type="GO" id="GO:0008270">
    <property type="term" value="F:zinc ion binding"/>
    <property type="evidence" value="ECO:0007669"/>
    <property type="project" value="UniProtKB-KW"/>
</dbReference>
<feature type="region of interest" description="Disordered" evidence="2">
    <location>
        <begin position="888"/>
        <end position="942"/>
    </location>
</feature>
<dbReference type="GO" id="GO:0004439">
    <property type="term" value="F:phosphatidylinositol-4,5-bisphosphate 5-phosphatase activity"/>
    <property type="evidence" value="ECO:0007669"/>
    <property type="project" value="TreeGrafter"/>
</dbReference>
<feature type="region of interest" description="Disordered" evidence="2">
    <location>
        <begin position="1192"/>
        <end position="1235"/>
    </location>
</feature>
<dbReference type="InterPro" id="IPR046985">
    <property type="entry name" value="IP5"/>
</dbReference>
<dbReference type="PANTHER" id="PTHR11200:SF291">
    <property type="entry name" value="INOSITOL 5-PHOSPHATASE"/>
    <property type="match status" value="1"/>
</dbReference>
<keyword evidence="5" id="KW-1185">Reference proteome</keyword>
<dbReference type="PANTHER" id="PTHR11200">
    <property type="entry name" value="INOSITOL 5-PHOSPHATASE"/>
    <property type="match status" value="1"/>
</dbReference>
<dbReference type="EMBL" id="CAJNJA010025419">
    <property type="protein sequence ID" value="CAE7542760.1"/>
    <property type="molecule type" value="Genomic_DNA"/>
</dbReference>
<evidence type="ECO:0000259" key="3">
    <source>
        <dbReference type="PROSITE" id="PS50157"/>
    </source>
</evidence>
<dbReference type="GO" id="GO:0046856">
    <property type="term" value="P:phosphatidylinositol dephosphorylation"/>
    <property type="evidence" value="ECO:0007669"/>
    <property type="project" value="InterPro"/>
</dbReference>
<dbReference type="SUPFAM" id="SSF56219">
    <property type="entry name" value="DNase I-like"/>
    <property type="match status" value="1"/>
</dbReference>
<feature type="region of interest" description="Disordered" evidence="2">
    <location>
        <begin position="1056"/>
        <end position="1079"/>
    </location>
</feature>
<feature type="compositionally biased region" description="Polar residues" evidence="2">
    <location>
        <begin position="1056"/>
        <end position="1066"/>
    </location>
</feature>
<feature type="domain" description="C2H2-type" evidence="3">
    <location>
        <begin position="734"/>
        <end position="757"/>
    </location>
</feature>
<evidence type="ECO:0000256" key="1">
    <source>
        <dbReference type="PROSITE-ProRule" id="PRU00042"/>
    </source>
</evidence>
<keyword evidence="1" id="KW-0479">Metal-binding</keyword>